<feature type="transmembrane region" description="Helical" evidence="1">
    <location>
        <begin position="343"/>
        <end position="366"/>
    </location>
</feature>
<evidence type="ECO:0000256" key="1">
    <source>
        <dbReference type="SAM" id="Phobius"/>
    </source>
</evidence>
<dbReference type="InterPro" id="IPR011043">
    <property type="entry name" value="Gal_Oxase/kelch_b-propeller"/>
</dbReference>
<keyword evidence="1" id="KW-0472">Membrane</keyword>
<evidence type="ECO:0000313" key="3">
    <source>
        <dbReference type="Proteomes" id="UP001161017"/>
    </source>
</evidence>
<evidence type="ECO:0000313" key="2">
    <source>
        <dbReference type="EMBL" id="MDI1490944.1"/>
    </source>
</evidence>
<feature type="non-terminal residue" evidence="2">
    <location>
        <position position="1"/>
    </location>
</feature>
<dbReference type="Proteomes" id="UP001161017">
    <property type="component" value="Unassembled WGS sequence"/>
</dbReference>
<keyword evidence="1" id="KW-1133">Transmembrane helix</keyword>
<dbReference type="Gene3D" id="2.120.10.80">
    <property type="entry name" value="Kelch-type beta propeller"/>
    <property type="match status" value="1"/>
</dbReference>
<comment type="caution">
    <text evidence="2">The sequence shown here is derived from an EMBL/GenBank/DDBJ whole genome shotgun (WGS) entry which is preliminary data.</text>
</comment>
<dbReference type="AlphaFoldDB" id="A0AA43QSK5"/>
<reference evidence="2" key="1">
    <citation type="journal article" date="2023" name="Genome Biol. Evol.">
        <title>First Whole Genome Sequence and Flow Cytometry Genome Size Data for the Lichen-Forming Fungus Ramalina farinacea (Ascomycota).</title>
        <authorList>
            <person name="Llewellyn T."/>
            <person name="Mian S."/>
            <person name="Hill R."/>
            <person name="Leitch I.J."/>
            <person name="Gaya E."/>
        </authorList>
    </citation>
    <scope>NUCLEOTIDE SEQUENCE</scope>
    <source>
        <strain evidence="2">LIQ254RAFAR</strain>
    </source>
</reference>
<keyword evidence="1" id="KW-0812">Transmembrane</keyword>
<sequence>NYTYSIDLSASWTNKTVVLKATDSEAPTLVSQVLWNDPSNSSFYAYDGGLSYAIPLGDPPPNQLWQFKPVGSSGAWSQVEQSPSSNFSSLSRVQSPIYASGGDLGFALGGLQNGATGNPQGTVDTPGMVIYNLTSRELFNVSATGYSYNGIAMDGTGIFVPSFGPAGLFFVLAGLIGASSKPTLPSLIFLYGGQGGTWSNPVANDAVFVLSLPAFHWEQSTYTNAFGRRRHSCNVIGNRQMVAVGGQMGWHNHLPPDPWDQGLGIFDMSAMEWKDSYDPNAAAYTSPDSVKAYYKQNGSYPTSWSNDVVRTWFTKAVANNTVTPFTDAGPASPTSSLGARKGALAGIIVGGVAALTLIGLFVLYLLRRRRRHAAAAAAPSSDLGDGYQKPELEDNKVRMSSELEDNKVRVWSELPGVDHTPKVVPMSELPSWQEVHELPVERPELPEKP</sequence>
<dbReference type="SUPFAM" id="SSF50965">
    <property type="entry name" value="Galactose oxidase, central domain"/>
    <property type="match status" value="1"/>
</dbReference>
<dbReference type="EMBL" id="JAPUFD010000013">
    <property type="protein sequence ID" value="MDI1490944.1"/>
    <property type="molecule type" value="Genomic_DNA"/>
</dbReference>
<gene>
    <name evidence="2" type="ORF">OHK93_002149</name>
</gene>
<evidence type="ECO:0008006" key="4">
    <source>
        <dbReference type="Google" id="ProtNLM"/>
    </source>
</evidence>
<protein>
    <recommendedName>
        <fullName evidence="4">Kelch repeat protein</fullName>
    </recommendedName>
</protein>
<dbReference type="InterPro" id="IPR015915">
    <property type="entry name" value="Kelch-typ_b-propeller"/>
</dbReference>
<name>A0AA43QSK5_9LECA</name>
<proteinExistence type="predicted"/>
<keyword evidence="3" id="KW-1185">Reference proteome</keyword>
<accession>A0AA43QSK5</accession>
<organism evidence="2 3">
    <name type="scientific">Ramalina farinacea</name>
    <dbReference type="NCBI Taxonomy" id="258253"/>
    <lineage>
        <taxon>Eukaryota</taxon>
        <taxon>Fungi</taxon>
        <taxon>Dikarya</taxon>
        <taxon>Ascomycota</taxon>
        <taxon>Pezizomycotina</taxon>
        <taxon>Lecanoromycetes</taxon>
        <taxon>OSLEUM clade</taxon>
        <taxon>Lecanoromycetidae</taxon>
        <taxon>Lecanorales</taxon>
        <taxon>Lecanorineae</taxon>
        <taxon>Ramalinaceae</taxon>
        <taxon>Ramalina</taxon>
    </lineage>
</organism>